<evidence type="ECO:0000259" key="1">
    <source>
        <dbReference type="PROSITE" id="PS51278"/>
    </source>
</evidence>
<organism evidence="2 3">
    <name type="scientific">Ideonella dechloratans</name>
    <dbReference type="NCBI Taxonomy" id="36863"/>
    <lineage>
        <taxon>Bacteria</taxon>
        <taxon>Pseudomonadati</taxon>
        <taxon>Pseudomonadota</taxon>
        <taxon>Betaproteobacteria</taxon>
        <taxon>Burkholderiales</taxon>
        <taxon>Sphaerotilaceae</taxon>
        <taxon>Ideonella</taxon>
    </lineage>
</organism>
<dbReference type="Gene3D" id="3.60.20.10">
    <property type="entry name" value="Glutamine Phosphoribosylpyrophosphate, subunit 1, domain 1"/>
    <property type="match status" value="1"/>
</dbReference>
<dbReference type="RefSeq" id="WP_151125125.1">
    <property type="nucleotide sequence ID" value="NZ_CP088082.1"/>
</dbReference>
<dbReference type="OrthoDB" id="9149487at2"/>
<dbReference type="AlphaFoldDB" id="A0A643FBF2"/>
<dbReference type="SUPFAM" id="SSF56235">
    <property type="entry name" value="N-terminal nucleophile aminohydrolases (Ntn hydrolases)"/>
    <property type="match status" value="1"/>
</dbReference>
<evidence type="ECO:0000313" key="2">
    <source>
        <dbReference type="EMBL" id="KAB0577787.1"/>
    </source>
</evidence>
<dbReference type="InterPro" id="IPR017932">
    <property type="entry name" value="GATase_2_dom"/>
</dbReference>
<dbReference type="Proteomes" id="UP000430120">
    <property type="component" value="Unassembled WGS sequence"/>
</dbReference>
<dbReference type="PROSITE" id="PS51278">
    <property type="entry name" value="GATASE_TYPE_2"/>
    <property type="match status" value="1"/>
</dbReference>
<evidence type="ECO:0000313" key="3">
    <source>
        <dbReference type="Proteomes" id="UP000430120"/>
    </source>
</evidence>
<proteinExistence type="predicted"/>
<dbReference type="EMBL" id="VZPB01000044">
    <property type="protein sequence ID" value="KAB0577787.1"/>
    <property type="molecule type" value="Genomic_DNA"/>
</dbReference>
<accession>A0A643FBF2</accession>
<dbReference type="InterPro" id="IPR029055">
    <property type="entry name" value="Ntn_hydrolases_N"/>
</dbReference>
<name>A0A643FBF2_IDEDE</name>
<protein>
    <recommendedName>
        <fullName evidence="1">Glutamine amidotransferase type-2 domain-containing protein</fullName>
    </recommendedName>
</protein>
<reference evidence="2 3" key="1">
    <citation type="submission" date="2019-09" db="EMBL/GenBank/DDBJ databases">
        <title>Draft genome sequences of 48 bacterial type strains from the CCUG.</title>
        <authorList>
            <person name="Tunovic T."/>
            <person name="Pineiro-Iglesias B."/>
            <person name="Unosson C."/>
            <person name="Inganas E."/>
            <person name="Ohlen M."/>
            <person name="Cardew S."/>
            <person name="Jensie-Markopoulos S."/>
            <person name="Salva-Serra F."/>
            <person name="Jaen-Luchoro D."/>
            <person name="Karlsson R."/>
            <person name="Svensson-Stadler L."/>
            <person name="Chun J."/>
            <person name="Moore E."/>
        </authorList>
    </citation>
    <scope>NUCLEOTIDE SEQUENCE [LARGE SCALE GENOMIC DNA]</scope>
    <source>
        <strain evidence="2 3">CCUG 30977</strain>
    </source>
</reference>
<feature type="domain" description="Glutamine amidotransferase type-2" evidence="1">
    <location>
        <begin position="2"/>
        <end position="211"/>
    </location>
</feature>
<comment type="caution">
    <text evidence="2">The sequence shown here is derived from an EMBL/GenBank/DDBJ whole genome shotgun (WGS) entry which is preliminary data.</text>
</comment>
<keyword evidence="3" id="KW-1185">Reference proteome</keyword>
<gene>
    <name evidence="2" type="ORF">F7Q92_16090</name>
</gene>
<sequence>MCLIIKKPVGRQIAADFLENVWQRNSHGWGVFHRHGGRLTWAKGMAFDELLAFNRQLPLDAEAYLHLRKATYGHICHDLAHPYLVREGLLLMHNGSIHHLAPSDPAQSDTAELARLLRDMLAGLDDTQAQALLRSEGFGRLMAPLVQGSMVVLFDAQGAVRLGRDWHTVQTHEWDGEMPGIQVSNTHAWAPKPGLQRPAAGRWRWLSWALG</sequence>